<dbReference type="InterPro" id="IPR012340">
    <property type="entry name" value="NA-bd_OB-fold"/>
</dbReference>
<protein>
    <submittedName>
        <fullName evidence="1">ATP-dependent DNA ligase</fullName>
    </submittedName>
</protein>
<dbReference type="EMBL" id="JAWJWI010000027">
    <property type="protein sequence ID" value="MDV4190261.1"/>
    <property type="molecule type" value="Genomic_DNA"/>
</dbReference>
<keyword evidence="1" id="KW-0436">Ligase</keyword>
<dbReference type="GO" id="GO:0016874">
    <property type="term" value="F:ligase activity"/>
    <property type="evidence" value="ECO:0007669"/>
    <property type="project" value="UniProtKB-KW"/>
</dbReference>
<name>A0ABU3YWP6_9HYPH</name>
<dbReference type="Gene3D" id="2.40.50.140">
    <property type="entry name" value="Nucleic acid-binding proteins"/>
    <property type="match status" value="1"/>
</dbReference>
<comment type="caution">
    <text evidence="1">The sequence shown here is derived from an EMBL/GenBank/DDBJ whole genome shotgun (WGS) entry which is preliminary data.</text>
</comment>
<organism evidence="1 2">
    <name type="scientific">Rhizobium brockwellii</name>
    <dbReference type="NCBI Taxonomy" id="3019932"/>
    <lineage>
        <taxon>Bacteria</taxon>
        <taxon>Pseudomonadati</taxon>
        <taxon>Pseudomonadota</taxon>
        <taxon>Alphaproteobacteria</taxon>
        <taxon>Hyphomicrobiales</taxon>
        <taxon>Rhizobiaceae</taxon>
        <taxon>Rhizobium/Agrobacterium group</taxon>
        <taxon>Rhizobium</taxon>
    </lineage>
</organism>
<keyword evidence="2" id="KW-1185">Reference proteome</keyword>
<reference evidence="2" key="1">
    <citation type="journal article" date="2023" name="Int. J. Mol. Sci.">
        <title>Genomic and Metabolic Characterization of Plant Growth-Promoting Rhizobacteria Isolated from Nodules of Clovers Grown in Non-Farmed Soil.</title>
        <authorList>
            <person name="Wojcik M."/>
            <person name="Koper P."/>
            <person name="Zebracki K."/>
            <person name="Marczak M."/>
            <person name="Mazur A."/>
        </authorList>
    </citation>
    <scope>NUCLEOTIDE SEQUENCE [LARGE SCALE GENOMIC DNA]</scope>
    <source>
        <strain evidence="2">KB12</strain>
    </source>
</reference>
<evidence type="ECO:0000313" key="1">
    <source>
        <dbReference type="EMBL" id="MDV4190261.1"/>
    </source>
</evidence>
<dbReference type="Proteomes" id="UP001187203">
    <property type="component" value="Unassembled WGS sequence"/>
</dbReference>
<feature type="non-terminal residue" evidence="1">
    <location>
        <position position="36"/>
    </location>
</feature>
<accession>A0ABU3YWP6</accession>
<gene>
    <name evidence="1" type="ORF">R1523_32735</name>
</gene>
<proteinExistence type="predicted"/>
<sequence length="36" mass="3986">MVAEVESRAWTQGGKLRHASYKGLRDVQDNAAVARD</sequence>
<evidence type="ECO:0000313" key="2">
    <source>
        <dbReference type="Proteomes" id="UP001187203"/>
    </source>
</evidence>